<gene>
    <name evidence="2" type="ORF">PHYBOEH_002339</name>
</gene>
<comment type="caution">
    <text evidence="2">The sequence shown here is derived from an EMBL/GenBank/DDBJ whole genome shotgun (WGS) entry which is preliminary data.</text>
</comment>
<feature type="compositionally biased region" description="Low complexity" evidence="1">
    <location>
        <begin position="1"/>
        <end position="16"/>
    </location>
</feature>
<keyword evidence="3" id="KW-1185">Reference proteome</keyword>
<accession>A0A8T1WX38</accession>
<reference evidence="2" key="1">
    <citation type="submission" date="2021-02" db="EMBL/GenBank/DDBJ databases">
        <authorList>
            <person name="Palmer J.M."/>
        </authorList>
    </citation>
    <scope>NUCLEOTIDE SEQUENCE</scope>
    <source>
        <strain evidence="2">SCRP23</strain>
    </source>
</reference>
<dbReference type="EMBL" id="JAGDFL010000158">
    <property type="protein sequence ID" value="KAG7396379.1"/>
    <property type="molecule type" value="Genomic_DNA"/>
</dbReference>
<protein>
    <submittedName>
        <fullName evidence="2">Uncharacterized protein</fullName>
    </submittedName>
</protein>
<organism evidence="2 3">
    <name type="scientific">Phytophthora boehmeriae</name>
    <dbReference type="NCBI Taxonomy" id="109152"/>
    <lineage>
        <taxon>Eukaryota</taxon>
        <taxon>Sar</taxon>
        <taxon>Stramenopiles</taxon>
        <taxon>Oomycota</taxon>
        <taxon>Peronosporomycetes</taxon>
        <taxon>Peronosporales</taxon>
        <taxon>Peronosporaceae</taxon>
        <taxon>Phytophthora</taxon>
    </lineage>
</organism>
<name>A0A8T1WX38_9STRA</name>
<dbReference type="Proteomes" id="UP000693981">
    <property type="component" value="Unassembled WGS sequence"/>
</dbReference>
<sequence>MPGAKSSPSGPSTSSDDSVESHPVKKRKPTYLVRKEEEQALREEILQLEAQAAVFQDQERTVGAAVAADPRLRRCQVESKMLADTIRTQQLGVASTQSFMSECTRMQSTHPLHTRVHLQKEWSNRRDTLLAIRADKLRNAYQYVMARTIHLPEGQGQESHEHFETEDGDICCTGLTVLHFPGVTSLQQVYDALVFYLSNMEISITERLGHITVREDYDVIEGTAYNSRIVSSDESGLTTETNTIAFTQLFDKGDARFGGEPCAIIASDSVDVDELYPYQPSKNIRKDISGAVVLTVNTKQNDDECGGAVVVTMRRAGFLKLHHPEFPVAPAAMQELGSNIAKWGHVMVKAVRDILYAGNNAGETRCY</sequence>
<dbReference type="AlphaFoldDB" id="A0A8T1WX38"/>
<proteinExistence type="predicted"/>
<evidence type="ECO:0000313" key="3">
    <source>
        <dbReference type="Proteomes" id="UP000693981"/>
    </source>
</evidence>
<evidence type="ECO:0000313" key="2">
    <source>
        <dbReference type="EMBL" id="KAG7396379.1"/>
    </source>
</evidence>
<evidence type="ECO:0000256" key="1">
    <source>
        <dbReference type="SAM" id="MobiDB-lite"/>
    </source>
</evidence>
<feature type="region of interest" description="Disordered" evidence="1">
    <location>
        <begin position="1"/>
        <end position="31"/>
    </location>
</feature>
<dbReference type="OrthoDB" id="117791at2759"/>